<dbReference type="PANTHER" id="PTHR11135:SF0">
    <property type="entry name" value="ELONGATOR COMPLEX PROTEIN 3"/>
    <property type="match status" value="1"/>
</dbReference>
<dbReference type="GO" id="GO:0005737">
    <property type="term" value="C:cytoplasm"/>
    <property type="evidence" value="ECO:0007669"/>
    <property type="project" value="TreeGrafter"/>
</dbReference>
<evidence type="ECO:0000256" key="3">
    <source>
        <dbReference type="ARBA" id="ARBA00022691"/>
    </source>
</evidence>
<feature type="domain" description="Radical SAM core" evidence="7">
    <location>
        <begin position="1"/>
        <end position="231"/>
    </location>
</feature>
<comment type="cofactor">
    <cofactor evidence="1">
        <name>[4Fe-4S] cluster</name>
        <dbReference type="ChEBI" id="CHEBI:49883"/>
    </cofactor>
</comment>
<dbReference type="SMART" id="SM00729">
    <property type="entry name" value="Elp3"/>
    <property type="match status" value="1"/>
</dbReference>
<dbReference type="Gene3D" id="3.80.30.20">
    <property type="entry name" value="tm_1862 like domain"/>
    <property type="match status" value="1"/>
</dbReference>
<reference evidence="8 9" key="1">
    <citation type="submission" date="2018-11" db="EMBL/GenBank/DDBJ databases">
        <title>Genome sequencing and assembly of Anaerosphaera sp. nov., GS7-6-2.</title>
        <authorList>
            <person name="Rettenmaier R."/>
            <person name="Liebl W."/>
            <person name="Zverlov V."/>
        </authorList>
    </citation>
    <scope>NUCLEOTIDE SEQUENCE [LARGE SCALE GENOMIC DNA]</scope>
    <source>
        <strain evidence="8 9">GS7-6-2</strain>
    </source>
</reference>
<protein>
    <submittedName>
        <fullName evidence="8">Radical SAM protein</fullName>
    </submittedName>
</protein>
<evidence type="ECO:0000313" key="8">
    <source>
        <dbReference type="EMBL" id="RVU55298.1"/>
    </source>
</evidence>
<evidence type="ECO:0000259" key="7">
    <source>
        <dbReference type="PROSITE" id="PS51918"/>
    </source>
</evidence>
<dbReference type="Pfam" id="PF16199">
    <property type="entry name" value="Radical_SAM_C"/>
    <property type="match status" value="1"/>
</dbReference>
<dbReference type="InterPro" id="IPR032432">
    <property type="entry name" value="Radical_SAM_C"/>
</dbReference>
<sequence length="356" mass="40580">MSKKNIIPIFVPHLGCPNDCVFCNQKKITAVSTNVSTEDVYSIIEEYLGYFKDKKNIEVAFYGGSFTAIDQNIQRELLTVIKEYKKKKIISEIRISTRPDCIDNEVLDILKFYLVDTIELGVQSLDENVLNRSNRGHDSSCVYRASKLIKEYGFNLGLQQMLGLPGDTLEKSLYTAREFIKIDPDFVRIYPTLVIKETQLLKDLENGLYSALTLEEAVNMSKEVLKVYIINNIPVIRIGLQPTDNIQLNKDVVTGPFHPSIRQLVEGEILFEVLKNYFNDLKVEDGVLSIFASGKNISSLSGQKGTIKRKITDALNLKRLKLREKNIGNENLILNYNNLEKEIKILDFITLERTCI</sequence>
<dbReference type="GO" id="GO:0051539">
    <property type="term" value="F:4 iron, 4 sulfur cluster binding"/>
    <property type="evidence" value="ECO:0007669"/>
    <property type="project" value="UniProtKB-KW"/>
</dbReference>
<dbReference type="PROSITE" id="PS51918">
    <property type="entry name" value="RADICAL_SAM"/>
    <property type="match status" value="1"/>
</dbReference>
<evidence type="ECO:0000256" key="6">
    <source>
        <dbReference type="ARBA" id="ARBA00023014"/>
    </source>
</evidence>
<evidence type="ECO:0000256" key="5">
    <source>
        <dbReference type="ARBA" id="ARBA00023004"/>
    </source>
</evidence>
<evidence type="ECO:0000256" key="2">
    <source>
        <dbReference type="ARBA" id="ARBA00022485"/>
    </source>
</evidence>
<keyword evidence="9" id="KW-1185">Reference proteome</keyword>
<dbReference type="PANTHER" id="PTHR11135">
    <property type="entry name" value="HISTONE ACETYLTRANSFERASE-RELATED"/>
    <property type="match status" value="1"/>
</dbReference>
<dbReference type="EMBL" id="RLIH01000003">
    <property type="protein sequence ID" value="RVU55298.1"/>
    <property type="molecule type" value="Genomic_DNA"/>
</dbReference>
<dbReference type="InterPro" id="IPR007197">
    <property type="entry name" value="rSAM"/>
</dbReference>
<evidence type="ECO:0000256" key="4">
    <source>
        <dbReference type="ARBA" id="ARBA00022723"/>
    </source>
</evidence>
<dbReference type="SFLD" id="SFLDG01086">
    <property type="entry name" value="elongater_protein-like"/>
    <property type="match status" value="1"/>
</dbReference>
<name>A0A437S8Y8_9FIRM</name>
<gene>
    <name evidence="8" type="ORF">EF514_03230</name>
</gene>
<dbReference type="InterPro" id="IPR039661">
    <property type="entry name" value="ELP3"/>
</dbReference>
<dbReference type="InterPro" id="IPR023404">
    <property type="entry name" value="rSAM_horseshoe"/>
</dbReference>
<dbReference type="SFLD" id="SFLDS00029">
    <property type="entry name" value="Radical_SAM"/>
    <property type="match status" value="1"/>
</dbReference>
<dbReference type="OrthoDB" id="9815044at2"/>
<organism evidence="8 9">
    <name type="scientific">Anaerosphaera multitolerans</name>
    <dbReference type="NCBI Taxonomy" id="2487351"/>
    <lineage>
        <taxon>Bacteria</taxon>
        <taxon>Bacillati</taxon>
        <taxon>Bacillota</taxon>
        <taxon>Tissierellia</taxon>
        <taxon>Tissierellales</taxon>
        <taxon>Peptoniphilaceae</taxon>
        <taxon>Anaerosphaera</taxon>
    </lineage>
</organism>
<keyword evidence="3" id="KW-0949">S-adenosyl-L-methionine</keyword>
<dbReference type="InterPro" id="IPR058240">
    <property type="entry name" value="rSAM_sf"/>
</dbReference>
<dbReference type="RefSeq" id="WP_127723777.1">
    <property type="nucleotide sequence ID" value="NZ_RLIH01000003.1"/>
</dbReference>
<dbReference type="Pfam" id="PF04055">
    <property type="entry name" value="Radical_SAM"/>
    <property type="match status" value="1"/>
</dbReference>
<keyword evidence="5" id="KW-0408">Iron</keyword>
<comment type="caution">
    <text evidence="8">The sequence shown here is derived from an EMBL/GenBank/DDBJ whole genome shotgun (WGS) entry which is preliminary data.</text>
</comment>
<dbReference type="Proteomes" id="UP000288812">
    <property type="component" value="Unassembled WGS sequence"/>
</dbReference>
<evidence type="ECO:0000256" key="1">
    <source>
        <dbReference type="ARBA" id="ARBA00001966"/>
    </source>
</evidence>
<keyword evidence="4" id="KW-0479">Metal-binding</keyword>
<dbReference type="SFLD" id="SFLDG01082">
    <property type="entry name" value="B12-binding_domain_containing"/>
    <property type="match status" value="1"/>
</dbReference>
<dbReference type="CDD" id="cd01335">
    <property type="entry name" value="Radical_SAM"/>
    <property type="match status" value="1"/>
</dbReference>
<evidence type="ECO:0000313" key="9">
    <source>
        <dbReference type="Proteomes" id="UP000288812"/>
    </source>
</evidence>
<dbReference type="SUPFAM" id="SSF102114">
    <property type="entry name" value="Radical SAM enzymes"/>
    <property type="match status" value="1"/>
</dbReference>
<proteinExistence type="predicted"/>
<accession>A0A437S8Y8</accession>
<dbReference type="GO" id="GO:0003824">
    <property type="term" value="F:catalytic activity"/>
    <property type="evidence" value="ECO:0007669"/>
    <property type="project" value="InterPro"/>
</dbReference>
<keyword evidence="2" id="KW-0004">4Fe-4S</keyword>
<dbReference type="GO" id="GO:0002926">
    <property type="term" value="P:tRNA wobble base 5-methoxycarbonylmethyl-2-thiouridinylation"/>
    <property type="evidence" value="ECO:0007669"/>
    <property type="project" value="TreeGrafter"/>
</dbReference>
<dbReference type="GO" id="GO:0046872">
    <property type="term" value="F:metal ion binding"/>
    <property type="evidence" value="ECO:0007669"/>
    <property type="project" value="UniProtKB-KW"/>
</dbReference>
<dbReference type="InterPro" id="IPR006638">
    <property type="entry name" value="Elp3/MiaA/NifB-like_rSAM"/>
</dbReference>
<keyword evidence="6" id="KW-0411">Iron-sulfur</keyword>
<dbReference type="AlphaFoldDB" id="A0A437S8Y8"/>